<sequence>MPIPHGTAATGVADSAADPSVAGDGDIALVAEGLVRAFGSRKAVNDVSLRLSDGECLALFGPNGAGKTTLLRLLGGLLRPTRGRTMLHGTPLPGPSATRRLVGLISHHAMLYPALTVRENVRFAAECQGVMDADTATTRVLQQLRVLDRAESPVRYLSRGLQQRVSIARALVHGPRLVLLDEPYTGLDEVGALVFTGALRELKASGATLVLITHNLAEGLMLGDRAAIMKDGQIVHEEHAVDGGFDLPRFQALYRSLVHEAIA</sequence>
<protein>
    <submittedName>
        <fullName evidence="7">ABC transporter ATP-binding protein</fullName>
    </submittedName>
</protein>
<gene>
    <name evidence="7" type="ORF">DGD08_14190</name>
</gene>
<dbReference type="EMBL" id="DPIY01000010">
    <property type="protein sequence ID" value="HCT58350.1"/>
    <property type="molecule type" value="Genomic_DNA"/>
</dbReference>
<accession>A0A3D4VB56</accession>
<dbReference type="Pfam" id="PF00005">
    <property type="entry name" value="ABC_tran"/>
    <property type="match status" value="1"/>
</dbReference>
<dbReference type="SUPFAM" id="SSF52540">
    <property type="entry name" value="P-loop containing nucleoside triphosphate hydrolases"/>
    <property type="match status" value="1"/>
</dbReference>
<dbReference type="Proteomes" id="UP000264071">
    <property type="component" value="Unassembled WGS sequence"/>
</dbReference>
<dbReference type="Gene3D" id="3.40.50.300">
    <property type="entry name" value="P-loop containing nucleotide triphosphate hydrolases"/>
    <property type="match status" value="1"/>
</dbReference>
<evidence type="ECO:0000256" key="1">
    <source>
        <dbReference type="ARBA" id="ARBA00005417"/>
    </source>
</evidence>
<dbReference type="PROSITE" id="PS50893">
    <property type="entry name" value="ABC_TRANSPORTER_2"/>
    <property type="match status" value="1"/>
</dbReference>
<dbReference type="PANTHER" id="PTHR42711:SF5">
    <property type="entry name" value="ABC TRANSPORTER ATP-BINDING PROTEIN NATA"/>
    <property type="match status" value="1"/>
</dbReference>
<keyword evidence="5 7" id="KW-0067">ATP-binding</keyword>
<comment type="similarity">
    <text evidence="1">Belongs to the ABC transporter superfamily.</text>
</comment>
<keyword evidence="2" id="KW-0813">Transport</keyword>
<proteinExistence type="inferred from homology"/>
<evidence type="ECO:0000256" key="4">
    <source>
        <dbReference type="ARBA" id="ARBA00022741"/>
    </source>
</evidence>
<evidence type="ECO:0000256" key="5">
    <source>
        <dbReference type="ARBA" id="ARBA00022840"/>
    </source>
</evidence>
<dbReference type="GO" id="GO:0005524">
    <property type="term" value="F:ATP binding"/>
    <property type="evidence" value="ECO:0007669"/>
    <property type="project" value="UniProtKB-KW"/>
</dbReference>
<feature type="domain" description="ABC transporter" evidence="6">
    <location>
        <begin position="29"/>
        <end position="256"/>
    </location>
</feature>
<keyword evidence="4" id="KW-0547">Nucleotide-binding</keyword>
<comment type="caution">
    <text evidence="7">The sequence shown here is derived from an EMBL/GenBank/DDBJ whole genome shotgun (WGS) entry which is preliminary data.</text>
</comment>
<dbReference type="SMART" id="SM00382">
    <property type="entry name" value="AAA"/>
    <property type="match status" value="1"/>
</dbReference>
<evidence type="ECO:0000313" key="8">
    <source>
        <dbReference type="Proteomes" id="UP000264071"/>
    </source>
</evidence>
<dbReference type="CDD" id="cd03230">
    <property type="entry name" value="ABC_DR_subfamily_A"/>
    <property type="match status" value="1"/>
</dbReference>
<dbReference type="GO" id="GO:0016887">
    <property type="term" value="F:ATP hydrolysis activity"/>
    <property type="evidence" value="ECO:0007669"/>
    <property type="project" value="InterPro"/>
</dbReference>
<dbReference type="InterPro" id="IPR050763">
    <property type="entry name" value="ABC_transporter_ATP-binding"/>
</dbReference>
<evidence type="ECO:0000259" key="6">
    <source>
        <dbReference type="PROSITE" id="PS50893"/>
    </source>
</evidence>
<name>A0A3D4VB56_9BACT</name>
<evidence type="ECO:0000256" key="3">
    <source>
        <dbReference type="ARBA" id="ARBA00022458"/>
    </source>
</evidence>
<keyword evidence="3" id="KW-0536">Nodulation</keyword>
<dbReference type="InterPro" id="IPR003439">
    <property type="entry name" value="ABC_transporter-like_ATP-bd"/>
</dbReference>
<reference evidence="7 8" key="1">
    <citation type="journal article" date="2018" name="Nat. Biotechnol.">
        <title>A standardized bacterial taxonomy based on genome phylogeny substantially revises the tree of life.</title>
        <authorList>
            <person name="Parks D.H."/>
            <person name="Chuvochina M."/>
            <person name="Waite D.W."/>
            <person name="Rinke C."/>
            <person name="Skarshewski A."/>
            <person name="Chaumeil P.A."/>
            <person name="Hugenholtz P."/>
        </authorList>
    </citation>
    <scope>NUCLEOTIDE SEQUENCE [LARGE SCALE GENOMIC DNA]</scope>
    <source>
        <strain evidence="7">UBA8844</strain>
    </source>
</reference>
<dbReference type="InterPro" id="IPR003593">
    <property type="entry name" value="AAA+_ATPase"/>
</dbReference>
<dbReference type="AlphaFoldDB" id="A0A3D4VB56"/>
<evidence type="ECO:0000256" key="2">
    <source>
        <dbReference type="ARBA" id="ARBA00022448"/>
    </source>
</evidence>
<dbReference type="InterPro" id="IPR027417">
    <property type="entry name" value="P-loop_NTPase"/>
</dbReference>
<dbReference type="PANTHER" id="PTHR42711">
    <property type="entry name" value="ABC TRANSPORTER ATP-BINDING PROTEIN"/>
    <property type="match status" value="1"/>
</dbReference>
<organism evidence="7 8">
    <name type="scientific">Gemmatimonas aurantiaca</name>
    <dbReference type="NCBI Taxonomy" id="173480"/>
    <lineage>
        <taxon>Bacteria</taxon>
        <taxon>Pseudomonadati</taxon>
        <taxon>Gemmatimonadota</taxon>
        <taxon>Gemmatimonadia</taxon>
        <taxon>Gemmatimonadales</taxon>
        <taxon>Gemmatimonadaceae</taxon>
        <taxon>Gemmatimonas</taxon>
    </lineage>
</organism>
<evidence type="ECO:0000313" key="7">
    <source>
        <dbReference type="EMBL" id="HCT58350.1"/>
    </source>
</evidence>